<comment type="caution">
    <text evidence="1">The sequence shown here is derived from an EMBL/GenBank/DDBJ whole genome shotgun (WGS) entry which is preliminary data.</text>
</comment>
<dbReference type="EMBL" id="CAJVPW010002333">
    <property type="protein sequence ID" value="CAG8503878.1"/>
    <property type="molecule type" value="Genomic_DNA"/>
</dbReference>
<sequence length="65" mass="8022">EYRIFKNNDDILLVLEKVKTSNLRMVFVKNNEVIKPSKEYYYEYIFEDKTEHIQNLIIIIIFFVF</sequence>
<keyword evidence="2" id="KW-1185">Reference proteome</keyword>
<proteinExistence type="predicted"/>
<name>A0ACA9L0A1_9GLOM</name>
<accession>A0ACA9L0A1</accession>
<protein>
    <submittedName>
        <fullName evidence="1">4650_t:CDS:1</fullName>
    </submittedName>
</protein>
<evidence type="ECO:0000313" key="1">
    <source>
        <dbReference type="EMBL" id="CAG8503878.1"/>
    </source>
</evidence>
<evidence type="ECO:0000313" key="2">
    <source>
        <dbReference type="Proteomes" id="UP000789366"/>
    </source>
</evidence>
<organism evidence="1 2">
    <name type="scientific">Cetraspora pellucida</name>
    <dbReference type="NCBI Taxonomy" id="1433469"/>
    <lineage>
        <taxon>Eukaryota</taxon>
        <taxon>Fungi</taxon>
        <taxon>Fungi incertae sedis</taxon>
        <taxon>Mucoromycota</taxon>
        <taxon>Glomeromycotina</taxon>
        <taxon>Glomeromycetes</taxon>
        <taxon>Diversisporales</taxon>
        <taxon>Gigasporaceae</taxon>
        <taxon>Cetraspora</taxon>
    </lineage>
</organism>
<dbReference type="Proteomes" id="UP000789366">
    <property type="component" value="Unassembled WGS sequence"/>
</dbReference>
<gene>
    <name evidence="1" type="ORF">SPELUC_LOCUS3143</name>
</gene>
<reference evidence="1" key="1">
    <citation type="submission" date="2021-06" db="EMBL/GenBank/DDBJ databases">
        <authorList>
            <person name="Kallberg Y."/>
            <person name="Tangrot J."/>
            <person name="Rosling A."/>
        </authorList>
    </citation>
    <scope>NUCLEOTIDE SEQUENCE</scope>
    <source>
        <strain evidence="1">28 12/20/2015</strain>
    </source>
</reference>
<feature type="non-terminal residue" evidence="1">
    <location>
        <position position="1"/>
    </location>
</feature>